<dbReference type="Gene3D" id="3.40.50.2300">
    <property type="match status" value="1"/>
</dbReference>
<dbReference type="Proteomes" id="UP000298602">
    <property type="component" value="Chromosome"/>
</dbReference>
<dbReference type="InterPro" id="IPR011006">
    <property type="entry name" value="CheY-like_superfamily"/>
</dbReference>
<dbReference type="InterPro" id="IPR039420">
    <property type="entry name" value="WalR-like"/>
</dbReference>
<name>A0A4P8L3S1_9BACT</name>
<dbReference type="GO" id="GO:0003677">
    <property type="term" value="F:DNA binding"/>
    <property type="evidence" value="ECO:0007669"/>
    <property type="project" value="UniProtKB-KW"/>
</dbReference>
<protein>
    <submittedName>
        <fullName evidence="4">Response regulator</fullName>
    </submittedName>
</protein>
<dbReference type="OrthoDB" id="9801101at2"/>
<evidence type="ECO:0000313" key="4">
    <source>
        <dbReference type="EMBL" id="QCQ21645.1"/>
    </source>
</evidence>
<dbReference type="EMBL" id="CP040098">
    <property type="protein sequence ID" value="QCQ21645.1"/>
    <property type="molecule type" value="Genomic_DNA"/>
</dbReference>
<proteinExistence type="predicted"/>
<evidence type="ECO:0000259" key="3">
    <source>
        <dbReference type="PROSITE" id="PS50110"/>
    </source>
</evidence>
<sequence length="120" mass="13165">MGADHLPKHLGTRNHLRNLLSGVEGKVESSHGTCIGFEKEGSGIDVVLLDLNMPGMGGARCLEEILRKDPGARIIVSTGYLDKQQMRGLLQTGAVGFVVKPYKFKAVLQQIRAVLEDRRR</sequence>
<reference evidence="4 5" key="2">
    <citation type="submission" date="2019-05" db="EMBL/GenBank/DDBJ databases">
        <authorList>
            <person name="Suflita J.M."/>
            <person name="Marks C.R."/>
        </authorList>
    </citation>
    <scope>NUCLEOTIDE SEQUENCE [LARGE SCALE GENOMIC DNA]</scope>
    <source>
        <strain evidence="4 5">ALDC</strain>
    </source>
</reference>
<dbReference type="AlphaFoldDB" id="A0A4P8L3S1"/>
<organism evidence="4 5">
    <name type="scientific">Desulfoglaeba alkanexedens ALDC</name>
    <dbReference type="NCBI Taxonomy" id="980445"/>
    <lineage>
        <taxon>Bacteria</taxon>
        <taxon>Pseudomonadati</taxon>
        <taxon>Thermodesulfobacteriota</taxon>
        <taxon>Syntrophobacteria</taxon>
        <taxon>Syntrophobacterales</taxon>
        <taxon>Syntrophobacteraceae</taxon>
        <taxon>Desulfoglaeba</taxon>
    </lineage>
</organism>
<keyword evidence="1" id="KW-0238">DNA-binding</keyword>
<keyword evidence="5" id="KW-1185">Reference proteome</keyword>
<feature type="modified residue" description="4-aspartylphosphate" evidence="2">
    <location>
        <position position="50"/>
    </location>
</feature>
<evidence type="ECO:0000256" key="2">
    <source>
        <dbReference type="PROSITE-ProRule" id="PRU00169"/>
    </source>
</evidence>
<dbReference type="SUPFAM" id="SSF52172">
    <property type="entry name" value="CheY-like"/>
    <property type="match status" value="1"/>
</dbReference>
<dbReference type="GO" id="GO:0000160">
    <property type="term" value="P:phosphorelay signal transduction system"/>
    <property type="evidence" value="ECO:0007669"/>
    <property type="project" value="InterPro"/>
</dbReference>
<dbReference type="CDD" id="cd17535">
    <property type="entry name" value="REC_NarL-like"/>
    <property type="match status" value="1"/>
</dbReference>
<evidence type="ECO:0000256" key="1">
    <source>
        <dbReference type="ARBA" id="ARBA00023125"/>
    </source>
</evidence>
<dbReference type="PANTHER" id="PTHR43214">
    <property type="entry name" value="TWO-COMPONENT RESPONSE REGULATOR"/>
    <property type="match status" value="1"/>
</dbReference>
<feature type="domain" description="Response regulatory" evidence="3">
    <location>
        <begin position="1"/>
        <end position="115"/>
    </location>
</feature>
<dbReference type="InterPro" id="IPR058245">
    <property type="entry name" value="NreC/VraR/RcsB-like_REC"/>
</dbReference>
<dbReference type="KEGG" id="dax:FDQ92_05300"/>
<dbReference type="Pfam" id="PF00072">
    <property type="entry name" value="Response_reg"/>
    <property type="match status" value="1"/>
</dbReference>
<gene>
    <name evidence="4" type="ORF">FDQ92_05300</name>
</gene>
<keyword evidence="2" id="KW-0597">Phosphoprotein</keyword>
<dbReference type="RefSeq" id="WP_137423614.1">
    <property type="nucleotide sequence ID" value="NZ_CP040098.1"/>
</dbReference>
<evidence type="ECO:0000313" key="5">
    <source>
        <dbReference type="Proteomes" id="UP000298602"/>
    </source>
</evidence>
<accession>A0A4P8L3S1</accession>
<dbReference type="PROSITE" id="PS50110">
    <property type="entry name" value="RESPONSE_REGULATORY"/>
    <property type="match status" value="1"/>
</dbReference>
<reference evidence="4 5" key="1">
    <citation type="submission" date="2019-05" db="EMBL/GenBank/DDBJ databases">
        <title>The Complete Genome Sequence of the n-alkane-degrading Desulfoglaeba alkanexedens ALDC reveals multiple alkylsuccinate synthase gene clusters.</title>
        <authorList>
            <person name="Callaghan A.V."/>
            <person name="Davidova I.A."/>
            <person name="Duncan K.E."/>
            <person name="Morris B."/>
            <person name="McInerney M.J."/>
        </authorList>
    </citation>
    <scope>NUCLEOTIDE SEQUENCE [LARGE SCALE GENOMIC DNA]</scope>
    <source>
        <strain evidence="4 5">ALDC</strain>
    </source>
</reference>
<dbReference type="InterPro" id="IPR001789">
    <property type="entry name" value="Sig_transdc_resp-reg_receiver"/>
</dbReference>
<dbReference type="SMART" id="SM00448">
    <property type="entry name" value="REC"/>
    <property type="match status" value="1"/>
</dbReference>